<reference evidence="1" key="2">
    <citation type="submission" date="2019-01" db="UniProtKB">
        <authorList>
            <consortium name="EnsemblPlants"/>
        </authorList>
    </citation>
    <scope>IDENTIFICATION</scope>
    <source>
        <strain evidence="1">cv. Heinz 1706</strain>
    </source>
</reference>
<reference evidence="1" key="1">
    <citation type="journal article" date="2012" name="Nature">
        <title>The tomato genome sequence provides insights into fleshy fruit evolution.</title>
        <authorList>
            <consortium name="Tomato Genome Consortium"/>
        </authorList>
    </citation>
    <scope>NUCLEOTIDE SEQUENCE [LARGE SCALE GENOMIC DNA]</scope>
    <source>
        <strain evidence="1">cv. Heinz 1706</strain>
    </source>
</reference>
<dbReference type="Gramene" id="Solyc04g081165.1.1">
    <property type="protein sequence ID" value="Solyc04g081165.1.1"/>
    <property type="gene ID" value="Solyc04g081165.1"/>
</dbReference>
<protein>
    <submittedName>
        <fullName evidence="1">Uncharacterized protein</fullName>
    </submittedName>
</protein>
<proteinExistence type="predicted"/>
<evidence type="ECO:0000313" key="2">
    <source>
        <dbReference type="Proteomes" id="UP000004994"/>
    </source>
</evidence>
<name>A0A3Q7GAE6_SOLLC</name>
<organism evidence="1">
    <name type="scientific">Solanum lycopersicum</name>
    <name type="common">Tomato</name>
    <name type="synonym">Lycopersicon esculentum</name>
    <dbReference type="NCBI Taxonomy" id="4081"/>
    <lineage>
        <taxon>Eukaryota</taxon>
        <taxon>Viridiplantae</taxon>
        <taxon>Streptophyta</taxon>
        <taxon>Embryophyta</taxon>
        <taxon>Tracheophyta</taxon>
        <taxon>Spermatophyta</taxon>
        <taxon>Magnoliopsida</taxon>
        <taxon>eudicotyledons</taxon>
        <taxon>Gunneridae</taxon>
        <taxon>Pentapetalae</taxon>
        <taxon>asterids</taxon>
        <taxon>lamiids</taxon>
        <taxon>Solanales</taxon>
        <taxon>Solanaceae</taxon>
        <taxon>Solanoideae</taxon>
        <taxon>Solaneae</taxon>
        <taxon>Solanum</taxon>
        <taxon>Solanum subgen. Lycopersicon</taxon>
    </lineage>
</organism>
<evidence type="ECO:0000313" key="1">
    <source>
        <dbReference type="EnsemblPlants" id="Solyc04g081165.1.1"/>
    </source>
</evidence>
<keyword evidence="2" id="KW-1185">Reference proteome</keyword>
<accession>A0A3Q7GAE6</accession>
<sequence length="42" mass="4609">MGVGIGVDRYVSALLWSTELMMSARLSGTLSFQEEAVTYLII</sequence>
<dbReference type="Proteomes" id="UP000004994">
    <property type="component" value="Chromosome 4"/>
</dbReference>
<dbReference type="EnsemblPlants" id="Solyc04g081165.1.1">
    <property type="protein sequence ID" value="Solyc04g081165.1.1"/>
    <property type="gene ID" value="Solyc04g081165.1"/>
</dbReference>
<dbReference type="InParanoid" id="A0A3Q7GAE6"/>
<dbReference type="AlphaFoldDB" id="A0A3Q7GAE6"/>